<evidence type="ECO:0000313" key="15">
    <source>
        <dbReference type="Proteomes" id="UP000294241"/>
    </source>
</evidence>
<evidence type="ECO:0000313" key="2">
    <source>
        <dbReference type="EMBL" id="TCD83781.1"/>
    </source>
</evidence>
<dbReference type="Proteomes" id="UP000291713">
    <property type="component" value="Unassembled WGS sequence"/>
</dbReference>
<sequence>MSDATKVLQTGVDTGDGSTYPQPVVVVDAAGNPIDLTKANGAAITSVTAVALAAGAAPTATLADGVLTLGIPAGAKGGNGDPGPAGKNGAPGAAGVGVKSISLTKNSDNAITGGTWVGTDDKSHAFTVA</sequence>
<dbReference type="EMBL" id="SHTF01000013">
    <property type="protein sequence ID" value="TCF64400.1"/>
    <property type="molecule type" value="Genomic_DNA"/>
</dbReference>
<evidence type="ECO:0000313" key="8">
    <source>
        <dbReference type="EMBL" id="TCF95174.1"/>
    </source>
</evidence>
<gene>
    <name evidence="2" type="ORF">MCC10008_1019</name>
    <name evidence="3" type="ORF">MCC10044_0973</name>
    <name evidence="4" type="ORF">MCC10100_1087</name>
    <name evidence="5" type="ORF">MCC10102_1066</name>
    <name evidence="6" type="ORF">MCC10113_0865</name>
    <name evidence="7" type="ORF">MCC10116_0921</name>
    <name evidence="8" type="ORF">MCC10120_1071</name>
</gene>
<evidence type="ECO:0000313" key="6">
    <source>
        <dbReference type="EMBL" id="TCF58567.1"/>
    </source>
</evidence>
<evidence type="ECO:0000313" key="7">
    <source>
        <dbReference type="EMBL" id="TCF64400.1"/>
    </source>
</evidence>
<organism evidence="2 10">
    <name type="scientific">Bifidobacterium longum subsp. longum</name>
    <dbReference type="NCBI Taxonomy" id="1679"/>
    <lineage>
        <taxon>Bacteria</taxon>
        <taxon>Bacillati</taxon>
        <taxon>Actinomycetota</taxon>
        <taxon>Actinomycetes</taxon>
        <taxon>Bifidobacteriales</taxon>
        <taxon>Bifidobacteriaceae</taxon>
        <taxon>Bifidobacterium</taxon>
    </lineage>
</organism>
<evidence type="ECO:0000313" key="5">
    <source>
        <dbReference type="EMBL" id="TCF45490.1"/>
    </source>
</evidence>
<evidence type="ECO:0000313" key="11">
    <source>
        <dbReference type="Proteomes" id="UP000292478"/>
    </source>
</evidence>
<name>A0A4R0SPA2_BIFLL</name>
<feature type="compositionally biased region" description="Low complexity" evidence="1">
    <location>
        <begin position="84"/>
        <end position="93"/>
    </location>
</feature>
<dbReference type="AlphaFoldDB" id="A0A4R0SPA2"/>
<evidence type="ECO:0000313" key="10">
    <source>
        <dbReference type="Proteomes" id="UP000292241"/>
    </source>
</evidence>
<evidence type="ECO:0000313" key="13">
    <source>
        <dbReference type="Proteomes" id="UP000292787"/>
    </source>
</evidence>
<comment type="caution">
    <text evidence="2">The sequence shown here is derived from an EMBL/GenBank/DDBJ whole genome shotgun (WGS) entry which is preliminary data.</text>
</comment>
<proteinExistence type="predicted"/>
<evidence type="ECO:0000313" key="3">
    <source>
        <dbReference type="EMBL" id="TCE44755.1"/>
    </source>
</evidence>
<reference evidence="9 10" key="1">
    <citation type="journal article" date="2018" name="Sci. Rep.">
        <title>Genomic diversity and distribution of Bifidobacterium longum subsp. longum across the human lifespan.</title>
        <authorList>
            <person name="Odamaki T."/>
            <person name="Bottacini F."/>
            <person name="Kato K."/>
            <person name="Mitsuyama E."/>
            <person name="Yoshida K."/>
            <person name="Horigome A."/>
            <person name="Xiao J.Z."/>
            <person name="van Sinderen D."/>
        </authorList>
    </citation>
    <scope>NUCLEOTIDE SEQUENCE [LARGE SCALE GENOMIC DNA]</scope>
    <source>
        <strain evidence="2 10">MCC10008</strain>
        <strain evidence="3 14">MCC10044</strain>
        <strain evidence="4 15">MCC10100</strain>
        <strain evidence="5 12">MCC10102</strain>
        <strain evidence="6 11">MCC10113</strain>
        <strain evidence="7 13">MCC10116</strain>
        <strain evidence="8 9">MCC10120</strain>
    </source>
</reference>
<dbReference type="Proteomes" id="UP000292241">
    <property type="component" value="Unassembled WGS sequence"/>
</dbReference>
<dbReference type="Proteomes" id="UP000292787">
    <property type="component" value="Unassembled WGS sequence"/>
</dbReference>
<dbReference type="EMBL" id="SHTC01000013">
    <property type="protein sequence ID" value="TCF58567.1"/>
    <property type="molecule type" value="Genomic_DNA"/>
</dbReference>
<dbReference type="Proteomes" id="UP000294241">
    <property type="component" value="Unassembled WGS sequence"/>
</dbReference>
<dbReference type="EMBL" id="SHQV01000012">
    <property type="protein sequence ID" value="TCE44755.1"/>
    <property type="molecule type" value="Genomic_DNA"/>
</dbReference>
<dbReference type="RefSeq" id="WP_007057123.1">
    <property type="nucleotide sequence ID" value="NZ_BCYL01000011.1"/>
</dbReference>
<reference evidence="2" key="2">
    <citation type="submission" date="2019-02" db="EMBL/GenBank/DDBJ databases">
        <authorList>
            <person name="Odamaki T."/>
        </authorList>
    </citation>
    <scope>NUCLEOTIDE SEQUENCE</scope>
    <source>
        <strain evidence="2">MCC10008</strain>
        <strain evidence="3">MCC10044</strain>
        <strain evidence="4">MCC10100</strain>
        <strain evidence="5">MCC10102</strain>
        <strain evidence="6">MCC10113</strain>
        <strain evidence="7">MCC10116</strain>
        <strain evidence="8">MCC10120</strain>
    </source>
</reference>
<evidence type="ECO:0000313" key="4">
    <source>
        <dbReference type="EMBL" id="TCF39352.1"/>
    </source>
</evidence>
<dbReference type="EMBL" id="SHSV01000019">
    <property type="protein sequence ID" value="TCF45490.1"/>
    <property type="molecule type" value="Genomic_DNA"/>
</dbReference>
<dbReference type="Proteomes" id="UP000292692">
    <property type="component" value="Unassembled WGS sequence"/>
</dbReference>
<dbReference type="EMBL" id="SHST01000025">
    <property type="protein sequence ID" value="TCF39352.1"/>
    <property type="molecule type" value="Genomic_DNA"/>
</dbReference>
<dbReference type="EMBL" id="SHPR01000026">
    <property type="protein sequence ID" value="TCD83781.1"/>
    <property type="molecule type" value="Genomic_DNA"/>
</dbReference>
<dbReference type="Proteomes" id="UP000292478">
    <property type="component" value="Unassembled WGS sequence"/>
</dbReference>
<feature type="region of interest" description="Disordered" evidence="1">
    <location>
        <begin position="74"/>
        <end position="93"/>
    </location>
</feature>
<evidence type="ECO:0000256" key="1">
    <source>
        <dbReference type="SAM" id="MobiDB-lite"/>
    </source>
</evidence>
<dbReference type="Proteomes" id="UP000293319">
    <property type="component" value="Unassembled WGS sequence"/>
</dbReference>
<accession>A0A4R0SPA2</accession>
<protein>
    <submittedName>
        <fullName evidence="2">Uncharacterized protein</fullName>
    </submittedName>
</protein>
<evidence type="ECO:0000313" key="9">
    <source>
        <dbReference type="Proteomes" id="UP000291713"/>
    </source>
</evidence>
<dbReference type="EMBL" id="SHTU01000018">
    <property type="protein sequence ID" value="TCF95174.1"/>
    <property type="molecule type" value="Genomic_DNA"/>
</dbReference>
<evidence type="ECO:0000313" key="14">
    <source>
        <dbReference type="Proteomes" id="UP000293319"/>
    </source>
</evidence>
<evidence type="ECO:0000313" key="12">
    <source>
        <dbReference type="Proteomes" id="UP000292692"/>
    </source>
</evidence>